<sequence length="202" mass="22575">MMTKSEIEMYLWKTPSAIASGGHENGSRLFVPLGKSIEPELLPKAVDELTKLFILGGFNLLSYGADLQASKTVGRLMGLPLQKKDTIVPWDIENRKRYKIQAELDRSTFQSTSEGEFIGALNDEPTVENMASFMERYAGKHRVTFNVGERDNSLTRMLGALKKAFDDIDQDDLIGAFYEAGIAQALDNPEKDISVKARRLLK</sequence>
<dbReference type="EMBL" id="UHIV01000007">
    <property type="protein sequence ID" value="SUP61384.1"/>
    <property type="molecule type" value="Genomic_DNA"/>
</dbReference>
<dbReference type="STRING" id="1629.IV50_GL001169"/>
<proteinExistence type="predicted"/>
<evidence type="ECO:0000313" key="1">
    <source>
        <dbReference type="EMBL" id="SUP61384.1"/>
    </source>
</evidence>
<protein>
    <submittedName>
        <fullName evidence="1">Uncharacterized protein</fullName>
    </submittedName>
</protein>
<name>A0A380P964_WEIVI</name>
<accession>A0A380P964</accession>
<gene>
    <name evidence="1" type="ORF">NCTC13645_02539</name>
</gene>
<dbReference type="AlphaFoldDB" id="A0A380P964"/>
<organism evidence="1 2">
    <name type="scientific">Weissella viridescens</name>
    <name type="common">Lactobacillus viridescens</name>
    <dbReference type="NCBI Taxonomy" id="1629"/>
    <lineage>
        <taxon>Bacteria</taxon>
        <taxon>Bacillati</taxon>
        <taxon>Bacillota</taxon>
        <taxon>Bacilli</taxon>
        <taxon>Lactobacillales</taxon>
        <taxon>Lactobacillaceae</taxon>
        <taxon>Weissella</taxon>
    </lineage>
</organism>
<evidence type="ECO:0000313" key="2">
    <source>
        <dbReference type="Proteomes" id="UP000254621"/>
    </source>
</evidence>
<reference evidence="1 2" key="1">
    <citation type="submission" date="2018-06" db="EMBL/GenBank/DDBJ databases">
        <authorList>
            <consortium name="Pathogen Informatics"/>
            <person name="Doyle S."/>
        </authorList>
    </citation>
    <scope>NUCLEOTIDE SEQUENCE [LARGE SCALE GENOMIC DNA]</scope>
    <source>
        <strain evidence="1 2">NCTC13645</strain>
    </source>
</reference>
<dbReference type="Proteomes" id="UP000254621">
    <property type="component" value="Unassembled WGS sequence"/>
</dbReference>